<evidence type="ECO:0000313" key="13">
    <source>
        <dbReference type="EMBL" id="RHZ34223.1"/>
    </source>
</evidence>
<dbReference type="Proteomes" id="UP000285430">
    <property type="component" value="Unassembled WGS sequence"/>
</dbReference>
<evidence type="ECO:0000313" key="7">
    <source>
        <dbReference type="EMBL" id="RHY16568.1"/>
    </source>
</evidence>
<evidence type="ECO:0000313" key="22">
    <source>
        <dbReference type="Proteomes" id="UP000285430"/>
    </source>
</evidence>
<dbReference type="OrthoDB" id="118550at2759"/>
<evidence type="ECO:0000256" key="3">
    <source>
        <dbReference type="ARBA" id="ARBA00023242"/>
    </source>
</evidence>
<reference evidence="6" key="1">
    <citation type="submission" date="2013-12" db="EMBL/GenBank/DDBJ databases">
        <title>The Genome Sequence of Aphanomyces astaci APO3.</title>
        <authorList>
            <consortium name="The Broad Institute Genomics Platform"/>
            <person name="Russ C."/>
            <person name="Tyler B."/>
            <person name="van West P."/>
            <person name="Dieguez-Uribeondo J."/>
            <person name="Young S.K."/>
            <person name="Zeng Q."/>
            <person name="Gargeya S."/>
            <person name="Fitzgerald M."/>
            <person name="Abouelleil A."/>
            <person name="Alvarado L."/>
            <person name="Chapman S.B."/>
            <person name="Gainer-Dewar J."/>
            <person name="Goldberg J."/>
            <person name="Griggs A."/>
            <person name="Gujja S."/>
            <person name="Hansen M."/>
            <person name="Howarth C."/>
            <person name="Imamovic A."/>
            <person name="Ireland A."/>
            <person name="Larimer J."/>
            <person name="McCowan C."/>
            <person name="Murphy C."/>
            <person name="Pearson M."/>
            <person name="Poon T.W."/>
            <person name="Priest M."/>
            <person name="Roberts A."/>
            <person name="Saif S."/>
            <person name="Shea T."/>
            <person name="Sykes S."/>
            <person name="Wortman J."/>
            <person name="Nusbaum C."/>
            <person name="Birren B."/>
        </authorList>
    </citation>
    <scope>NUCLEOTIDE SEQUENCE [LARGE SCALE GENOMIC DNA]</scope>
    <source>
        <strain evidence="6">APO3</strain>
    </source>
</reference>
<dbReference type="InterPro" id="IPR017930">
    <property type="entry name" value="Myb_dom"/>
</dbReference>
<feature type="compositionally biased region" description="Polar residues" evidence="4">
    <location>
        <begin position="1"/>
        <end position="20"/>
    </location>
</feature>
<reference evidence="16 17" key="4">
    <citation type="submission" date="2018-08" db="EMBL/GenBank/DDBJ databases">
        <title>Aphanomyces genome sequencing and annotation.</title>
        <authorList>
            <person name="Minardi D."/>
            <person name="Oidtmann B."/>
            <person name="Van Der Giezen M."/>
            <person name="Studholme D.J."/>
        </authorList>
    </citation>
    <scope>NUCLEOTIDE SEQUENCE [LARGE SCALE GENOMIC DNA]</scope>
    <source>
        <strain evidence="10 17">197901</strain>
        <strain evidence="9 19">D2</strain>
        <strain evidence="13 22">Da</strain>
        <strain evidence="11 24">FDL457</strain>
        <strain evidence="7 16">Kv</strain>
        <strain evidence="12 23">Sv</strain>
        <strain evidence="8 18">Yx</strain>
    </source>
</reference>
<dbReference type="GeneID" id="20811864"/>
<name>W4G873_APHAT</name>
<dbReference type="PANTHER" id="PTHR12802">
    <property type="entry name" value="SWI/SNF COMPLEX-RELATED"/>
    <property type="match status" value="1"/>
</dbReference>
<proteinExistence type="predicted"/>
<gene>
    <name evidence="15" type="ORF">B5M09_013554</name>
    <name evidence="8" type="ORF">DYB25_010276</name>
    <name evidence="11" type="ORF">DYB26_011394</name>
    <name evidence="14" type="ORF">DYB28_004876</name>
    <name evidence="9" type="ORF">DYB30_013424</name>
    <name evidence="10" type="ORF">DYB31_012713</name>
    <name evidence="12" type="ORF">DYB35_013480</name>
    <name evidence="7" type="ORF">DYB36_011846</name>
    <name evidence="13" type="ORF">DYB37_013454</name>
    <name evidence="6" type="ORF">H257_09868</name>
</gene>
<dbReference type="Gene3D" id="1.10.10.60">
    <property type="entry name" value="Homeodomain-like"/>
    <property type="match status" value="1"/>
</dbReference>
<dbReference type="InterPro" id="IPR006447">
    <property type="entry name" value="Myb_dom_plants"/>
</dbReference>
<evidence type="ECO:0000256" key="4">
    <source>
        <dbReference type="SAM" id="MobiDB-lite"/>
    </source>
</evidence>
<evidence type="ECO:0000313" key="24">
    <source>
        <dbReference type="Proteomes" id="UP000286510"/>
    </source>
</evidence>
<reference evidence="15 21" key="3">
    <citation type="submission" date="2018-07" db="EMBL/GenBank/DDBJ databases">
        <title>Annotation of Aphanomyces astaci genome assembly.</title>
        <authorList>
            <person name="Studholme D.J."/>
        </authorList>
    </citation>
    <scope>NUCLEOTIDE SEQUENCE [LARGE SCALE GENOMIC DNA]</scope>
    <source>
        <strain evidence="15">Pc</strain>
    </source>
</reference>
<evidence type="ECO:0000313" key="11">
    <source>
        <dbReference type="EMBL" id="RHY87461.1"/>
    </source>
</evidence>
<evidence type="ECO:0000313" key="8">
    <source>
        <dbReference type="EMBL" id="RHY17609.1"/>
    </source>
</evidence>
<dbReference type="EMBL" id="QUTI01065463">
    <property type="protein sequence ID" value="RLN76229.1"/>
    <property type="molecule type" value="Genomic_DNA"/>
</dbReference>
<feature type="region of interest" description="Disordered" evidence="4">
    <location>
        <begin position="1"/>
        <end position="29"/>
    </location>
</feature>
<dbReference type="Proteomes" id="UP000284702">
    <property type="component" value="Unassembled WGS sequence"/>
</dbReference>
<dbReference type="Proteomes" id="UP000266239">
    <property type="component" value="Unassembled WGS sequence"/>
</dbReference>
<dbReference type="SMART" id="SM00717">
    <property type="entry name" value="SANT"/>
    <property type="match status" value="1"/>
</dbReference>
<dbReference type="AlphaFoldDB" id="W4G873"/>
<dbReference type="GO" id="GO:0003677">
    <property type="term" value="F:DNA binding"/>
    <property type="evidence" value="ECO:0007669"/>
    <property type="project" value="InterPro"/>
</dbReference>
<evidence type="ECO:0000313" key="18">
    <source>
        <dbReference type="Proteomes" id="UP000266239"/>
    </source>
</evidence>
<protein>
    <recommendedName>
        <fullName evidence="5">HTH myb-type domain-containing protein</fullName>
    </recommendedName>
</protein>
<dbReference type="PANTHER" id="PTHR12802:SF155">
    <property type="entry name" value="DEUBIQUITINASE MYSM1"/>
    <property type="match status" value="1"/>
</dbReference>
<dbReference type="CDD" id="cd00167">
    <property type="entry name" value="SANT"/>
    <property type="match status" value="1"/>
</dbReference>
<dbReference type="Pfam" id="PF00249">
    <property type="entry name" value="Myb_DNA-binding"/>
    <property type="match status" value="1"/>
</dbReference>
<dbReference type="EMBL" id="QUTE01020625">
    <property type="protein sequence ID" value="RHY84788.1"/>
    <property type="molecule type" value="Genomic_DNA"/>
</dbReference>
<dbReference type="PROSITE" id="PS51294">
    <property type="entry name" value="HTH_MYB"/>
    <property type="match status" value="1"/>
</dbReference>
<evidence type="ECO:0000313" key="23">
    <source>
        <dbReference type="Proteomes" id="UP000285712"/>
    </source>
</evidence>
<evidence type="ECO:0000313" key="17">
    <source>
        <dbReference type="Proteomes" id="UP000266196"/>
    </source>
</evidence>
<dbReference type="InterPro" id="IPR001005">
    <property type="entry name" value="SANT/Myb"/>
</dbReference>
<keyword evidence="2" id="KW-0804">Transcription</keyword>
<dbReference type="RefSeq" id="XP_009834549.1">
    <property type="nucleotide sequence ID" value="XM_009836247.1"/>
</dbReference>
<dbReference type="Proteomes" id="UP000275652">
    <property type="component" value="Unassembled WGS sequence"/>
</dbReference>
<dbReference type="Proteomes" id="UP000286510">
    <property type="component" value="Unassembled WGS sequence"/>
</dbReference>
<evidence type="ECO:0000313" key="15">
    <source>
        <dbReference type="EMBL" id="RQM23349.1"/>
    </source>
</evidence>
<dbReference type="EMBL" id="MZMZ02002980">
    <property type="protein sequence ID" value="RQM23349.1"/>
    <property type="molecule type" value="Genomic_DNA"/>
</dbReference>
<dbReference type="InterPro" id="IPR009057">
    <property type="entry name" value="Homeodomain-like_sf"/>
</dbReference>
<reference evidence="14 20" key="2">
    <citation type="journal article" date="2018" name="J. Invertebr. Pathol.">
        <title>New genotyping method for the causative agent of crayfish plague (Aphanomyces astaci) based on whole genome data.</title>
        <authorList>
            <person name="Minardi D."/>
            <person name="Studholme D.J."/>
            <person name="van der Giezen M."/>
            <person name="Pretto T."/>
            <person name="Oidtmann B."/>
        </authorList>
    </citation>
    <scope>NUCLEOTIDE SEQUENCE [LARGE SCALE GENOMIC DNA]</scope>
    <source>
        <strain evidence="14 20">KB13</strain>
    </source>
</reference>
<dbReference type="SUPFAM" id="SSF46689">
    <property type="entry name" value="Homeodomain-like"/>
    <property type="match status" value="1"/>
</dbReference>
<dbReference type="EMBL" id="QUTH01000342">
    <property type="protein sequence ID" value="RHZ34223.1"/>
    <property type="molecule type" value="Genomic_DNA"/>
</dbReference>
<dbReference type="EMBL" id="QUTG01000151">
    <property type="protein sequence ID" value="RHZ02866.1"/>
    <property type="molecule type" value="Genomic_DNA"/>
</dbReference>
<evidence type="ECO:0000313" key="12">
    <source>
        <dbReference type="EMBL" id="RHZ02866.1"/>
    </source>
</evidence>
<dbReference type="Proteomes" id="UP000265427">
    <property type="component" value="Unassembled WGS sequence"/>
</dbReference>
<dbReference type="EMBL" id="QUTF01023241">
    <property type="protein sequence ID" value="RHY87461.1"/>
    <property type="molecule type" value="Genomic_DNA"/>
</dbReference>
<dbReference type="Proteomes" id="UP000266643">
    <property type="component" value="Unassembled WGS sequence"/>
</dbReference>
<evidence type="ECO:0000313" key="21">
    <source>
        <dbReference type="Proteomes" id="UP000284702"/>
    </source>
</evidence>
<evidence type="ECO:0000313" key="16">
    <source>
        <dbReference type="Proteomes" id="UP000265427"/>
    </source>
</evidence>
<evidence type="ECO:0000313" key="10">
    <source>
        <dbReference type="EMBL" id="RHY84788.1"/>
    </source>
</evidence>
<evidence type="ECO:0000313" key="6">
    <source>
        <dbReference type="EMBL" id="ETV75907.1"/>
    </source>
</evidence>
<evidence type="ECO:0000256" key="1">
    <source>
        <dbReference type="ARBA" id="ARBA00023015"/>
    </source>
</evidence>
<evidence type="ECO:0000259" key="5">
    <source>
        <dbReference type="PROSITE" id="PS51294"/>
    </source>
</evidence>
<accession>W4G873</accession>
<dbReference type="STRING" id="112090.W4G873"/>
<dbReference type="NCBIfam" id="TIGR01557">
    <property type="entry name" value="myb_SHAQKYF"/>
    <property type="match status" value="1"/>
</dbReference>
<keyword evidence="21" id="KW-1185">Reference proteome</keyword>
<evidence type="ECO:0000313" key="14">
    <source>
        <dbReference type="EMBL" id="RLN76229.1"/>
    </source>
</evidence>
<dbReference type="Proteomes" id="UP000285712">
    <property type="component" value="Unassembled WGS sequence"/>
</dbReference>
<dbReference type="EMBL" id="QUTA01004989">
    <property type="protein sequence ID" value="RHY17609.1"/>
    <property type="molecule type" value="Genomic_DNA"/>
</dbReference>
<keyword evidence="1" id="KW-0805">Transcription regulation</keyword>
<sequence>MSSTTTTSKSCPLDTNYSDNDNQRIEGTGTWTTDEHDRFLTGIAMYPKGPWKKVAVIVKTRSVRQLRTHAQKFREKMARRERRVECSVSSASSTTSSEDREANVDWENCGVTHKYDGEVNTWVGDPISFARTGVQYDECALFLLEAFGEWGCAL</sequence>
<feature type="domain" description="HTH myb-type" evidence="5">
    <location>
        <begin position="29"/>
        <end position="78"/>
    </location>
</feature>
<evidence type="ECO:0000313" key="20">
    <source>
        <dbReference type="Proteomes" id="UP000275652"/>
    </source>
</evidence>
<dbReference type="EMBL" id="QUSZ01003941">
    <property type="protein sequence ID" value="RHY16568.1"/>
    <property type="molecule type" value="Genomic_DNA"/>
</dbReference>
<organism evidence="6">
    <name type="scientific">Aphanomyces astaci</name>
    <name type="common">Crayfish plague agent</name>
    <dbReference type="NCBI Taxonomy" id="112090"/>
    <lineage>
        <taxon>Eukaryota</taxon>
        <taxon>Sar</taxon>
        <taxon>Stramenopiles</taxon>
        <taxon>Oomycota</taxon>
        <taxon>Saprolegniomycetes</taxon>
        <taxon>Saprolegniales</taxon>
        <taxon>Verrucalvaceae</taxon>
        <taxon>Aphanomyces</taxon>
    </lineage>
</organism>
<dbReference type="Proteomes" id="UP000266196">
    <property type="component" value="Unassembled WGS sequence"/>
</dbReference>
<evidence type="ECO:0000313" key="19">
    <source>
        <dbReference type="Proteomes" id="UP000266643"/>
    </source>
</evidence>
<dbReference type="EMBL" id="QUTD01005344">
    <property type="protein sequence ID" value="RHY62519.1"/>
    <property type="molecule type" value="Genomic_DNA"/>
</dbReference>
<dbReference type="VEuPathDB" id="FungiDB:H257_09868"/>
<dbReference type="EMBL" id="KI913138">
    <property type="protein sequence ID" value="ETV75907.1"/>
    <property type="molecule type" value="Genomic_DNA"/>
</dbReference>
<evidence type="ECO:0000256" key="2">
    <source>
        <dbReference type="ARBA" id="ARBA00023163"/>
    </source>
</evidence>
<evidence type="ECO:0000313" key="9">
    <source>
        <dbReference type="EMBL" id="RHY62519.1"/>
    </source>
</evidence>
<keyword evidence="3" id="KW-0539">Nucleus</keyword>